<dbReference type="Gene3D" id="1.10.1670.10">
    <property type="entry name" value="Helix-hairpin-Helix base-excision DNA repair enzymes (C-terminal)"/>
    <property type="match status" value="1"/>
</dbReference>
<dbReference type="Pfam" id="PF00730">
    <property type="entry name" value="HhH-GPD"/>
    <property type="match status" value="1"/>
</dbReference>
<protein>
    <recommendedName>
        <fullName evidence="6 15">Adenine DNA glycosylase</fullName>
        <ecNumber evidence="5 15">3.2.2.31</ecNumber>
    </recommendedName>
</protein>
<evidence type="ECO:0000313" key="17">
    <source>
        <dbReference type="EMBL" id="AJA45589.1"/>
    </source>
</evidence>
<keyword evidence="9 15" id="KW-0227">DNA damage</keyword>
<dbReference type="InterPro" id="IPR044298">
    <property type="entry name" value="MIG/MutY"/>
</dbReference>
<evidence type="ECO:0000256" key="13">
    <source>
        <dbReference type="ARBA" id="ARBA00023204"/>
    </source>
</evidence>
<dbReference type="InterPro" id="IPR029119">
    <property type="entry name" value="MutY_C"/>
</dbReference>
<keyword evidence="10 17" id="KW-0378">Hydrolase</keyword>
<dbReference type="PROSITE" id="PS00764">
    <property type="entry name" value="ENDONUCLEASE_III_1"/>
    <property type="match status" value="1"/>
</dbReference>
<evidence type="ECO:0000256" key="6">
    <source>
        <dbReference type="ARBA" id="ARBA00022023"/>
    </source>
</evidence>
<evidence type="ECO:0000256" key="9">
    <source>
        <dbReference type="ARBA" id="ARBA00022763"/>
    </source>
</evidence>
<comment type="cofactor">
    <cofactor evidence="15">
        <name>[4Fe-4S] cluster</name>
        <dbReference type="ChEBI" id="CHEBI:49883"/>
    </cofactor>
    <text evidence="15">Binds 1 [4Fe-4S] cluster.</text>
</comment>
<evidence type="ECO:0000256" key="8">
    <source>
        <dbReference type="ARBA" id="ARBA00022723"/>
    </source>
</evidence>
<dbReference type="PANTHER" id="PTHR42944:SF1">
    <property type="entry name" value="ADENINE DNA GLYCOSYLASE"/>
    <property type="match status" value="1"/>
</dbReference>
<dbReference type="STRING" id="1267021.FPB0191_01773"/>
<dbReference type="InterPro" id="IPR003651">
    <property type="entry name" value="Endonuclease3_FeS-loop_motif"/>
</dbReference>
<dbReference type="GO" id="GO:0046872">
    <property type="term" value="F:metal ion binding"/>
    <property type="evidence" value="ECO:0007669"/>
    <property type="project" value="UniProtKB-UniRule"/>
</dbReference>
<evidence type="ECO:0000256" key="3">
    <source>
        <dbReference type="ARBA" id="ARBA00008343"/>
    </source>
</evidence>
<evidence type="ECO:0000259" key="16">
    <source>
        <dbReference type="SMART" id="SM00478"/>
    </source>
</evidence>
<dbReference type="SMART" id="SM00525">
    <property type="entry name" value="FES"/>
    <property type="match status" value="1"/>
</dbReference>
<keyword evidence="13" id="KW-0234">DNA repair</keyword>
<proteinExistence type="inferred from homology"/>
<dbReference type="GO" id="GO:0000701">
    <property type="term" value="F:purine-specific mismatch base pair DNA N-glycosylase activity"/>
    <property type="evidence" value="ECO:0007669"/>
    <property type="project" value="UniProtKB-EC"/>
</dbReference>
<comment type="catalytic activity">
    <reaction evidence="1 15">
        <text>Hydrolyzes free adenine bases from 7,8-dihydro-8-oxoguanine:adenine mismatched double-stranded DNA, leaving an apurinic site.</text>
        <dbReference type="EC" id="3.2.2.31"/>
    </reaction>
</comment>
<dbReference type="GO" id="GO:0006298">
    <property type="term" value="P:mismatch repair"/>
    <property type="evidence" value="ECO:0007669"/>
    <property type="project" value="TreeGrafter"/>
</dbReference>
<keyword evidence="18" id="KW-1185">Reference proteome</keyword>
<dbReference type="GO" id="GO:0051539">
    <property type="term" value="F:4 iron, 4 sulfur cluster binding"/>
    <property type="evidence" value="ECO:0007669"/>
    <property type="project" value="UniProtKB-UniRule"/>
</dbReference>
<evidence type="ECO:0000256" key="11">
    <source>
        <dbReference type="ARBA" id="ARBA00023004"/>
    </source>
</evidence>
<dbReference type="GO" id="GO:0006284">
    <property type="term" value="P:base-excision repair"/>
    <property type="evidence" value="ECO:0007669"/>
    <property type="project" value="UniProtKB-UniRule"/>
</dbReference>
<dbReference type="InterPro" id="IPR005760">
    <property type="entry name" value="A/G_AdeGlyc_MutY"/>
</dbReference>
<dbReference type="PANTHER" id="PTHR42944">
    <property type="entry name" value="ADENINE DNA GLYCOSYLASE"/>
    <property type="match status" value="1"/>
</dbReference>
<dbReference type="FunFam" id="1.10.340.30:FF:000002">
    <property type="entry name" value="Adenine DNA glycosylase"/>
    <property type="match status" value="1"/>
</dbReference>
<dbReference type="InterPro" id="IPR011257">
    <property type="entry name" value="DNA_glycosylase"/>
</dbReference>
<comment type="similarity">
    <text evidence="3 15">Belongs to the Nth/MutY family.</text>
</comment>
<dbReference type="EC" id="3.2.2.31" evidence="5 15"/>
<dbReference type="InterPro" id="IPR015797">
    <property type="entry name" value="NUDIX_hydrolase-like_dom_sf"/>
</dbReference>
<dbReference type="CDD" id="cd03431">
    <property type="entry name" value="NUDIX_DNA_Glycosylase_C-MutY"/>
    <property type="match status" value="1"/>
</dbReference>
<dbReference type="SUPFAM" id="SSF55811">
    <property type="entry name" value="Nudix"/>
    <property type="match status" value="1"/>
</dbReference>
<dbReference type="Proteomes" id="UP000030901">
    <property type="component" value="Chromosome"/>
</dbReference>
<dbReference type="PROSITE" id="PS01155">
    <property type="entry name" value="ENDONUCLEASE_III_2"/>
    <property type="match status" value="1"/>
</dbReference>
<reference evidence="17 18" key="1">
    <citation type="journal article" date="2014" name="Appl. Environ. Microbiol.">
        <title>Gut symbionts from distinct hosts exhibit genotoxic activity via divergent colibactin biosynthetic pathways.</title>
        <authorList>
            <person name="Engel P."/>
            <person name="Vizcaino M.I."/>
            <person name="Crawford J.M."/>
        </authorList>
    </citation>
    <scope>NUCLEOTIDE SEQUENCE [LARGE SCALE GENOMIC DNA]</scope>
    <source>
        <strain evidence="17 18">PEB0191</strain>
    </source>
</reference>
<evidence type="ECO:0000313" key="18">
    <source>
        <dbReference type="Proteomes" id="UP000030901"/>
    </source>
</evidence>
<evidence type="ECO:0000256" key="1">
    <source>
        <dbReference type="ARBA" id="ARBA00000843"/>
    </source>
</evidence>
<name>A0A0A7S245_FRIPE</name>
<evidence type="ECO:0000256" key="12">
    <source>
        <dbReference type="ARBA" id="ARBA00023014"/>
    </source>
</evidence>
<evidence type="ECO:0000256" key="5">
    <source>
        <dbReference type="ARBA" id="ARBA00012045"/>
    </source>
</evidence>
<dbReference type="GO" id="GO:0032357">
    <property type="term" value="F:oxidized purine DNA binding"/>
    <property type="evidence" value="ECO:0007669"/>
    <property type="project" value="TreeGrafter"/>
</dbReference>
<dbReference type="Gene3D" id="1.10.340.30">
    <property type="entry name" value="Hypothetical protein, domain 2"/>
    <property type="match status" value="1"/>
</dbReference>
<feature type="domain" description="HhH-GPD" evidence="16">
    <location>
        <begin position="37"/>
        <end position="188"/>
    </location>
</feature>
<evidence type="ECO:0000256" key="15">
    <source>
        <dbReference type="RuleBase" id="RU365096"/>
    </source>
</evidence>
<keyword evidence="11 15" id="KW-0408">Iron</keyword>
<sequence>MIDFAKSVLTWYEQYGRKTLPWQVEKTPYHVWLSEVMLQQTQVVTVIPYFERFIQHFPTIADLARSSIDDVLHLWTGLGYYARARNLHKAAQIIVEKYNGIFPTCFEDVVNLPGIGRSTAGAILSLSLKQHYAILDGNVKRVLTRFFAIDGWPGNKKIENQLWQLSERVTPVKDVEKFNQAMMDIGAMICLRNKPKCTLCPLSKDCIGYNTNRWQEFPTKKPKQTIPTKTAYFLILDNHQNIWLEKRPPVGIWGGLFCFPQFDNVQAIHDWLKQQHLITSKLIQLISFRHTFSHFHLEIVPIYTQLLKNRARLNEPNGCWYNLDQPAKIGLATPVNNLLKQLAIQSPSDTITNITF</sequence>
<keyword evidence="8" id="KW-0479">Metal-binding</keyword>
<dbReference type="NCBIfam" id="NF008132">
    <property type="entry name" value="PRK10880.1"/>
    <property type="match status" value="1"/>
</dbReference>
<dbReference type="SMART" id="SM00478">
    <property type="entry name" value="ENDO3c"/>
    <property type="match status" value="1"/>
</dbReference>
<dbReference type="FunFam" id="1.10.1670.10:FF:000002">
    <property type="entry name" value="Adenine DNA glycosylase"/>
    <property type="match status" value="1"/>
</dbReference>
<dbReference type="InterPro" id="IPR004035">
    <property type="entry name" value="Endouclease-III_FeS-bd_BS"/>
</dbReference>
<evidence type="ECO:0000256" key="4">
    <source>
        <dbReference type="ARBA" id="ARBA00011245"/>
    </source>
</evidence>
<evidence type="ECO:0000256" key="7">
    <source>
        <dbReference type="ARBA" id="ARBA00022485"/>
    </source>
</evidence>
<dbReference type="InterPro" id="IPR004036">
    <property type="entry name" value="Endonuclease-III-like_CS2"/>
</dbReference>
<accession>A0A0A7S245</accession>
<dbReference type="RefSeq" id="WP_039105400.1">
    <property type="nucleotide sequence ID" value="NZ_CP009056.1"/>
</dbReference>
<dbReference type="HOGENOM" id="CLU_012862_0_2_6"/>
<gene>
    <name evidence="17" type="ORF">FPB0191_01773</name>
</gene>
<dbReference type="GO" id="GO:0034039">
    <property type="term" value="F:8-oxo-7,8-dihydroguanine DNA N-glycosylase activity"/>
    <property type="evidence" value="ECO:0007669"/>
    <property type="project" value="TreeGrafter"/>
</dbReference>
<keyword evidence="12" id="KW-0411">Iron-sulfur</keyword>
<dbReference type="CDD" id="cd00056">
    <property type="entry name" value="ENDO3c"/>
    <property type="match status" value="1"/>
</dbReference>
<comment type="function">
    <text evidence="2">Adenine glycosylase active on G-A mispairs. MutY also corrects error-prone DNA synthesis past GO lesions which are due to the oxidatively damaged form of guanine: 7,8-dihydro-8-oxoguanine (8-oxo-dGTP).</text>
</comment>
<dbReference type="InterPro" id="IPR023170">
    <property type="entry name" value="HhH_base_excis_C"/>
</dbReference>
<dbReference type="KEGG" id="fpp:FPB0191_01773"/>
<evidence type="ECO:0000256" key="10">
    <source>
        <dbReference type="ARBA" id="ARBA00022801"/>
    </source>
</evidence>
<organism evidence="17 18">
    <name type="scientific">Frischella perrara</name>
    <dbReference type="NCBI Taxonomy" id="1267021"/>
    <lineage>
        <taxon>Bacteria</taxon>
        <taxon>Pseudomonadati</taxon>
        <taxon>Pseudomonadota</taxon>
        <taxon>Gammaproteobacteria</taxon>
        <taxon>Orbales</taxon>
        <taxon>Orbaceae</taxon>
        <taxon>Frischella</taxon>
    </lineage>
</organism>
<dbReference type="GO" id="GO:0035485">
    <property type="term" value="F:adenine/guanine mispair binding"/>
    <property type="evidence" value="ECO:0007669"/>
    <property type="project" value="TreeGrafter"/>
</dbReference>
<dbReference type="SUPFAM" id="SSF48150">
    <property type="entry name" value="DNA-glycosylase"/>
    <property type="match status" value="1"/>
</dbReference>
<dbReference type="Gene3D" id="3.90.79.10">
    <property type="entry name" value="Nucleoside Triphosphate Pyrophosphohydrolase"/>
    <property type="match status" value="1"/>
</dbReference>
<dbReference type="OrthoDB" id="9802365at2"/>
<evidence type="ECO:0000256" key="2">
    <source>
        <dbReference type="ARBA" id="ARBA00002933"/>
    </source>
</evidence>
<keyword evidence="7" id="KW-0004">4Fe-4S</keyword>
<keyword evidence="14 15" id="KW-0326">Glycosidase</keyword>
<dbReference type="NCBIfam" id="TIGR01084">
    <property type="entry name" value="mutY"/>
    <property type="match status" value="1"/>
</dbReference>
<dbReference type="AlphaFoldDB" id="A0A0A7S245"/>
<dbReference type="InterPro" id="IPR003265">
    <property type="entry name" value="HhH-GPD_domain"/>
</dbReference>
<dbReference type="EMBL" id="CP009056">
    <property type="protein sequence ID" value="AJA45589.1"/>
    <property type="molecule type" value="Genomic_DNA"/>
</dbReference>
<evidence type="ECO:0000256" key="14">
    <source>
        <dbReference type="ARBA" id="ARBA00023295"/>
    </source>
</evidence>
<comment type="subunit">
    <text evidence="4">Monomer.</text>
</comment>
<dbReference type="FunFam" id="3.90.79.10:FF:000028">
    <property type="entry name" value="Adenine DNA glycosylase"/>
    <property type="match status" value="1"/>
</dbReference>
<dbReference type="Pfam" id="PF14815">
    <property type="entry name" value="NUDIX_4"/>
    <property type="match status" value="1"/>
</dbReference>